<evidence type="ECO:0000313" key="1">
    <source>
        <dbReference type="EMBL" id="QJH93186.1"/>
    </source>
</evidence>
<name>A0A6M3X618_9ZZZZ</name>
<reference evidence="1" key="1">
    <citation type="submission" date="2020-03" db="EMBL/GenBank/DDBJ databases">
        <title>The deep terrestrial virosphere.</title>
        <authorList>
            <person name="Holmfeldt K."/>
            <person name="Nilsson E."/>
            <person name="Simone D."/>
            <person name="Lopez-Fernandez M."/>
            <person name="Wu X."/>
            <person name="de Brujin I."/>
            <person name="Lundin D."/>
            <person name="Andersson A."/>
            <person name="Bertilsson S."/>
            <person name="Dopson M."/>
        </authorList>
    </citation>
    <scope>NUCLEOTIDE SEQUENCE</scope>
    <source>
        <strain evidence="1">MM171B03352</strain>
    </source>
</reference>
<proteinExistence type="predicted"/>
<dbReference type="EMBL" id="MT143954">
    <property type="protein sequence ID" value="QJH93186.1"/>
    <property type="molecule type" value="Genomic_DNA"/>
</dbReference>
<protein>
    <submittedName>
        <fullName evidence="1">Uncharacterized protein</fullName>
    </submittedName>
</protein>
<accession>A0A6M3X618</accession>
<gene>
    <name evidence="1" type="ORF">MM171B03352_0002</name>
</gene>
<sequence length="96" mass="10630">MRIPVIVKAIDEVQPSAFVGEGDKTGQEVKSCYKCGSLLFYVVTEYKYLGSKHATDTMNYCAVCGKPQGGITLDPFEELTVHEGVEVLKIRIDKNE</sequence>
<dbReference type="AlphaFoldDB" id="A0A6M3X618"/>
<organism evidence="1">
    <name type="scientific">viral metagenome</name>
    <dbReference type="NCBI Taxonomy" id="1070528"/>
    <lineage>
        <taxon>unclassified sequences</taxon>
        <taxon>metagenomes</taxon>
        <taxon>organismal metagenomes</taxon>
    </lineage>
</organism>